<keyword evidence="4 7" id="KW-1133">Transmembrane helix</keyword>
<dbReference type="GeneID" id="101857802"/>
<sequence>MDKELLLGQDEHDDQDESPATSRDVRGHRNSPDVGLLVNPTLAEVAGDGISEWNDSIQHVQDLGRHRYVCAVTSPDQMPHRNSIERRASQAEPGTDHNETGNGQENLNFRQLPARKKLLLLLLVTAQFSADAGFQLMAPFFPQEAERKGSSETEIGFIFSSFEIGIILSAPTFGRFITRIGTKFLFITGMLVAGSSTILFSVLNLCPPGAIFVTLTILCRVVMSLGVSAYVTASLAIVCEEFPGRRTTVFGIVETASAAGLMVAPFLGGALYDAGGFGPPFWFGGAVFIANGLAMAKVLPSQDNTPRQRTKSTLQLLTSPLVWVAMTTTAATVAGISFLDPTLSQHLKSFRLSALLVGLVYMIQPGLYGLGTPVWGYLCDTKDIQAPLLIGGNFLCALAFCILGPAPFLSSIPFKLWTTVVGLIVLGIGSGCALVPTFSCMIKGAESLGFEDNVETFGMISGLFLTAFCTGAFIGPTTGGVLTDHVGFNKAAMVIVGIYLFVMIVNIVHFSHVYLQRPRGLAVEVPSINADPL</sequence>
<dbReference type="InterPro" id="IPR036259">
    <property type="entry name" value="MFS_trans_sf"/>
</dbReference>
<reference evidence="10" key="1">
    <citation type="submission" date="2025-08" db="UniProtKB">
        <authorList>
            <consortium name="RefSeq"/>
        </authorList>
    </citation>
    <scope>IDENTIFICATION</scope>
</reference>
<dbReference type="Proteomes" id="UP000694888">
    <property type="component" value="Unplaced"/>
</dbReference>
<feature type="transmembrane region" description="Helical" evidence="7">
    <location>
        <begin position="390"/>
        <end position="410"/>
    </location>
</feature>
<evidence type="ECO:0000256" key="1">
    <source>
        <dbReference type="ARBA" id="ARBA00004141"/>
    </source>
</evidence>
<dbReference type="PANTHER" id="PTHR23506:SF26">
    <property type="entry name" value="MFS-TYPE TRANSPORTER SLC18B1"/>
    <property type="match status" value="1"/>
</dbReference>
<dbReference type="InterPro" id="IPR020846">
    <property type="entry name" value="MFS_dom"/>
</dbReference>
<comment type="subcellular location">
    <subcellularLocation>
        <location evidence="1">Membrane</location>
        <topology evidence="1">Multi-pass membrane protein</topology>
    </subcellularLocation>
</comment>
<evidence type="ECO:0000313" key="9">
    <source>
        <dbReference type="Proteomes" id="UP000694888"/>
    </source>
</evidence>
<feature type="transmembrane region" description="Helical" evidence="7">
    <location>
        <begin position="416"/>
        <end position="442"/>
    </location>
</feature>
<feature type="region of interest" description="Disordered" evidence="6">
    <location>
        <begin position="1"/>
        <end position="35"/>
    </location>
</feature>
<organism evidence="9 10">
    <name type="scientific">Aplysia californica</name>
    <name type="common">California sea hare</name>
    <dbReference type="NCBI Taxonomy" id="6500"/>
    <lineage>
        <taxon>Eukaryota</taxon>
        <taxon>Metazoa</taxon>
        <taxon>Spiralia</taxon>
        <taxon>Lophotrochozoa</taxon>
        <taxon>Mollusca</taxon>
        <taxon>Gastropoda</taxon>
        <taxon>Heterobranchia</taxon>
        <taxon>Euthyneura</taxon>
        <taxon>Tectipleura</taxon>
        <taxon>Aplysiida</taxon>
        <taxon>Aplysioidea</taxon>
        <taxon>Aplysiidae</taxon>
        <taxon>Aplysia</taxon>
    </lineage>
</organism>
<feature type="transmembrane region" description="Helical" evidence="7">
    <location>
        <begin position="454"/>
        <end position="474"/>
    </location>
</feature>
<feature type="transmembrane region" description="Helical" evidence="7">
    <location>
        <begin position="118"/>
        <end position="137"/>
    </location>
</feature>
<dbReference type="PANTHER" id="PTHR23506">
    <property type="entry name" value="GH10249P"/>
    <property type="match status" value="1"/>
</dbReference>
<dbReference type="SUPFAM" id="SSF103473">
    <property type="entry name" value="MFS general substrate transporter"/>
    <property type="match status" value="1"/>
</dbReference>
<feature type="transmembrane region" description="Helical" evidence="7">
    <location>
        <begin position="494"/>
        <end position="515"/>
    </location>
</feature>
<evidence type="ECO:0000256" key="5">
    <source>
        <dbReference type="ARBA" id="ARBA00023136"/>
    </source>
</evidence>
<evidence type="ECO:0000313" key="10">
    <source>
        <dbReference type="RefSeq" id="XP_005099602.1"/>
    </source>
</evidence>
<keyword evidence="2" id="KW-0813">Transport</keyword>
<feature type="transmembrane region" description="Helical" evidence="7">
    <location>
        <begin position="320"/>
        <end position="339"/>
    </location>
</feature>
<feature type="transmembrane region" description="Helical" evidence="7">
    <location>
        <begin position="209"/>
        <end position="237"/>
    </location>
</feature>
<feature type="transmembrane region" description="Helical" evidence="7">
    <location>
        <begin position="249"/>
        <end position="268"/>
    </location>
</feature>
<feature type="compositionally biased region" description="Basic and acidic residues" evidence="6">
    <location>
        <begin position="78"/>
        <end position="99"/>
    </location>
</feature>
<feature type="transmembrane region" description="Helical" evidence="7">
    <location>
        <begin position="184"/>
        <end position="203"/>
    </location>
</feature>
<evidence type="ECO:0000256" key="3">
    <source>
        <dbReference type="ARBA" id="ARBA00022692"/>
    </source>
</evidence>
<keyword evidence="3 7" id="KW-0812">Transmembrane</keyword>
<keyword evidence="5 7" id="KW-0472">Membrane</keyword>
<feature type="domain" description="Major facilitator superfamily (MFS) profile" evidence="8">
    <location>
        <begin position="119"/>
        <end position="514"/>
    </location>
</feature>
<protein>
    <submittedName>
        <fullName evidence="10">MFS-type transporter SLC18B1</fullName>
    </submittedName>
</protein>
<dbReference type="PROSITE" id="PS50850">
    <property type="entry name" value="MFS"/>
    <property type="match status" value="1"/>
</dbReference>
<name>A0ABM0JR58_APLCA</name>
<dbReference type="InterPro" id="IPR050930">
    <property type="entry name" value="MFS_Vesicular_Transporter"/>
</dbReference>
<evidence type="ECO:0000256" key="4">
    <source>
        <dbReference type="ARBA" id="ARBA00022989"/>
    </source>
</evidence>
<gene>
    <name evidence="10" type="primary">LOC101857802</name>
</gene>
<evidence type="ECO:0000259" key="8">
    <source>
        <dbReference type="PROSITE" id="PS50850"/>
    </source>
</evidence>
<feature type="transmembrane region" description="Helical" evidence="7">
    <location>
        <begin position="359"/>
        <end position="378"/>
    </location>
</feature>
<feature type="transmembrane region" description="Helical" evidence="7">
    <location>
        <begin position="157"/>
        <end position="177"/>
    </location>
</feature>
<keyword evidence="9" id="KW-1185">Reference proteome</keyword>
<dbReference type="RefSeq" id="XP_005099602.1">
    <property type="nucleotide sequence ID" value="XM_005099545.3"/>
</dbReference>
<evidence type="ECO:0000256" key="2">
    <source>
        <dbReference type="ARBA" id="ARBA00022448"/>
    </source>
</evidence>
<feature type="transmembrane region" description="Helical" evidence="7">
    <location>
        <begin position="280"/>
        <end position="299"/>
    </location>
</feature>
<proteinExistence type="predicted"/>
<evidence type="ECO:0000256" key="7">
    <source>
        <dbReference type="SAM" id="Phobius"/>
    </source>
</evidence>
<dbReference type="Gene3D" id="1.20.1250.20">
    <property type="entry name" value="MFS general substrate transporter like domains"/>
    <property type="match status" value="2"/>
</dbReference>
<accession>A0ABM0JR58</accession>
<dbReference type="Pfam" id="PF07690">
    <property type="entry name" value="MFS_1"/>
    <property type="match status" value="1"/>
</dbReference>
<evidence type="ECO:0000256" key="6">
    <source>
        <dbReference type="SAM" id="MobiDB-lite"/>
    </source>
</evidence>
<feature type="region of interest" description="Disordered" evidence="6">
    <location>
        <begin position="76"/>
        <end position="106"/>
    </location>
</feature>
<dbReference type="InterPro" id="IPR011701">
    <property type="entry name" value="MFS"/>
</dbReference>